<name>A0A4T0SIK6_9BASI</name>
<evidence type="ECO:0000313" key="10">
    <source>
        <dbReference type="Proteomes" id="UP000310685"/>
    </source>
</evidence>
<keyword evidence="3" id="KW-0690">Ribosome biogenesis</keyword>
<evidence type="ECO:0000256" key="7">
    <source>
        <dbReference type="SAM" id="MobiDB-lite"/>
    </source>
</evidence>
<dbReference type="AlphaFoldDB" id="A0A4T0SIK6"/>
<evidence type="ECO:0000313" key="9">
    <source>
        <dbReference type="EMBL" id="TIB73892.1"/>
    </source>
</evidence>
<dbReference type="InterPro" id="IPR002687">
    <property type="entry name" value="Nop_dom"/>
</dbReference>
<evidence type="ECO:0000256" key="1">
    <source>
        <dbReference type="ARBA" id="ARBA00004604"/>
    </source>
</evidence>
<gene>
    <name evidence="9" type="ORF">E3Q22_04276</name>
</gene>
<sequence>MPPSHILFESSAGYLLLKCNNVEEIASKTKAVQEQINDYHHFSKIVNIVSIYPFADAAEALQNANSVSEGELTDQLKSLLEQNLPKGSKSGVVLGVSDKALATSIKSELKIEGDVSDLSLELIRGVRIHAEKLIEGLSQGDLLRAQLGLGHSYSRAKVKFNVNRSDNMIIQAIALVDQLDKDVNTFSMRAREWYGWHFPELVKIVPDNHQYALCARLIGDKSTLTEEKIPQLMEIIDDDETRARNVIDASRSSMGTDISPVDLINIKNFADRVVGLSQYRKNLHAYLLEKMNLVAPNLSALIGEFVGARLISHAGSLTNLSKYPASTVQILGAEKALFRALKTKGNTPKYGLLYHASAIGRAAPKNKGRISRFLANKVTIASRIDCFSDAPTTKFGEALKNQVEERLQFYETGQAPSKNVDVMRKALDAIAADMDLEDEDASDDEKMDEDKPKLSEEEKKAAEKAAKKAAKAAKKEKKEEPEEKEEKEEKKKDKKDKKKRKSEVAEESAETPAESPEKKDKKKRKSEGGETKEEKKARKRASKGGAE</sequence>
<dbReference type="GO" id="GO:0042254">
    <property type="term" value="P:ribosome biogenesis"/>
    <property type="evidence" value="ECO:0007669"/>
    <property type="project" value="UniProtKB-KW"/>
</dbReference>
<evidence type="ECO:0000256" key="4">
    <source>
        <dbReference type="ARBA" id="ARBA00023242"/>
    </source>
</evidence>
<dbReference type="GO" id="GO:0031428">
    <property type="term" value="C:box C/D methylation guide snoRNP complex"/>
    <property type="evidence" value="ECO:0007669"/>
    <property type="project" value="InterPro"/>
</dbReference>
<dbReference type="Gene3D" id="1.10.287.4070">
    <property type="match status" value="1"/>
</dbReference>
<dbReference type="GO" id="GO:0030515">
    <property type="term" value="F:snoRNA binding"/>
    <property type="evidence" value="ECO:0007669"/>
    <property type="project" value="InterPro"/>
</dbReference>
<dbReference type="Gene3D" id="1.10.246.90">
    <property type="entry name" value="Nop domain"/>
    <property type="match status" value="1"/>
</dbReference>
<dbReference type="Pfam" id="PF01798">
    <property type="entry name" value="Nop"/>
    <property type="match status" value="1"/>
</dbReference>
<dbReference type="InterPro" id="IPR042239">
    <property type="entry name" value="Nop_C"/>
</dbReference>
<comment type="caution">
    <text evidence="9">The sequence shown here is derived from an EMBL/GenBank/DDBJ whole genome shotgun (WGS) entry which is preliminary data.</text>
</comment>
<dbReference type="GO" id="GO:0032040">
    <property type="term" value="C:small-subunit processome"/>
    <property type="evidence" value="ECO:0007669"/>
    <property type="project" value="InterPro"/>
</dbReference>
<dbReference type="PROSITE" id="PS51358">
    <property type="entry name" value="NOP"/>
    <property type="match status" value="1"/>
</dbReference>
<evidence type="ECO:0000259" key="8">
    <source>
        <dbReference type="PROSITE" id="PS51358"/>
    </source>
</evidence>
<feature type="compositionally biased region" description="Basic residues" evidence="7">
    <location>
        <begin position="492"/>
        <end position="501"/>
    </location>
</feature>
<dbReference type="InterPro" id="IPR012976">
    <property type="entry name" value="NOSIC"/>
</dbReference>
<dbReference type="EMBL" id="SPRC01000082">
    <property type="protein sequence ID" value="TIB73892.1"/>
    <property type="molecule type" value="Genomic_DNA"/>
</dbReference>
<dbReference type="Proteomes" id="UP000310685">
    <property type="component" value="Unassembled WGS sequence"/>
</dbReference>
<reference evidence="9 10" key="1">
    <citation type="submission" date="2019-03" db="EMBL/GenBank/DDBJ databases">
        <title>Sequencing 25 genomes of Wallemia mellicola.</title>
        <authorList>
            <person name="Gostincar C."/>
        </authorList>
    </citation>
    <scope>NUCLEOTIDE SEQUENCE [LARGE SCALE GENOMIC DNA]</scope>
    <source>
        <strain evidence="9 10">EXF-6152</strain>
    </source>
</reference>
<evidence type="ECO:0000256" key="3">
    <source>
        <dbReference type="ARBA" id="ARBA00022517"/>
    </source>
</evidence>
<keyword evidence="4" id="KW-0539">Nucleus</keyword>
<evidence type="ECO:0000256" key="5">
    <source>
        <dbReference type="ARBA" id="ARBA00040742"/>
    </source>
</evidence>
<feature type="compositionally biased region" description="Basic residues" evidence="7">
    <location>
        <begin position="537"/>
        <end position="547"/>
    </location>
</feature>
<dbReference type="InterPro" id="IPR036070">
    <property type="entry name" value="Nop_dom_sf"/>
</dbReference>
<dbReference type="PANTHER" id="PTHR10894">
    <property type="entry name" value="NUCLEOLAR PROTEIN 5 NUCLEOLAR PROTEIN NOP5 NOP58"/>
    <property type="match status" value="1"/>
</dbReference>
<protein>
    <recommendedName>
        <fullName evidence="5">Nucleolar protein 56</fullName>
    </recommendedName>
</protein>
<dbReference type="PANTHER" id="PTHR10894:SF0">
    <property type="entry name" value="NUCLEOLAR PROTEIN 56"/>
    <property type="match status" value="1"/>
</dbReference>
<dbReference type="SMART" id="SM00931">
    <property type="entry name" value="NOSIC"/>
    <property type="match status" value="1"/>
</dbReference>
<organism evidence="9 10">
    <name type="scientific">Wallemia mellicola</name>
    <dbReference type="NCBI Taxonomy" id="1708541"/>
    <lineage>
        <taxon>Eukaryota</taxon>
        <taxon>Fungi</taxon>
        <taxon>Dikarya</taxon>
        <taxon>Basidiomycota</taxon>
        <taxon>Wallemiomycotina</taxon>
        <taxon>Wallemiomycetes</taxon>
        <taxon>Wallemiales</taxon>
        <taxon>Wallemiaceae</taxon>
        <taxon>Wallemia</taxon>
    </lineage>
</organism>
<feature type="compositionally biased region" description="Acidic residues" evidence="7">
    <location>
        <begin position="434"/>
        <end position="447"/>
    </location>
</feature>
<evidence type="ECO:0000256" key="6">
    <source>
        <dbReference type="ARBA" id="ARBA00056216"/>
    </source>
</evidence>
<dbReference type="InterPro" id="IPR012974">
    <property type="entry name" value="NOP58/56_N"/>
</dbReference>
<evidence type="ECO:0000256" key="2">
    <source>
        <dbReference type="ARBA" id="ARBA00009211"/>
    </source>
</evidence>
<feature type="compositionally biased region" description="Basic and acidic residues" evidence="7">
    <location>
        <begin position="448"/>
        <end position="466"/>
    </location>
</feature>
<comment type="subcellular location">
    <subcellularLocation>
        <location evidence="1">Nucleus</location>
        <location evidence="1">Nucleolus</location>
    </subcellularLocation>
</comment>
<feature type="compositionally biased region" description="Basic and acidic residues" evidence="7">
    <location>
        <begin position="526"/>
        <end position="536"/>
    </location>
</feature>
<dbReference type="InterPro" id="IPR045056">
    <property type="entry name" value="Nop56/Nop58"/>
</dbReference>
<feature type="region of interest" description="Disordered" evidence="7">
    <location>
        <begin position="434"/>
        <end position="547"/>
    </location>
</feature>
<dbReference type="SUPFAM" id="SSF89124">
    <property type="entry name" value="Nop domain"/>
    <property type="match status" value="1"/>
</dbReference>
<feature type="domain" description="Nop" evidence="8">
    <location>
        <begin position="294"/>
        <end position="412"/>
    </location>
</feature>
<dbReference type="FunFam" id="1.10.287.4070:FF:000002">
    <property type="entry name" value="Nucleolar protein 56"/>
    <property type="match status" value="1"/>
</dbReference>
<dbReference type="Pfam" id="PF08156">
    <property type="entry name" value="NOP5NT"/>
    <property type="match status" value="1"/>
</dbReference>
<dbReference type="FunFam" id="1.10.246.90:FF:000001">
    <property type="entry name" value="Nucleolar protein 56"/>
    <property type="match status" value="1"/>
</dbReference>
<comment type="similarity">
    <text evidence="2">Belongs to the NOP5/NOP56 family.</text>
</comment>
<comment type="function">
    <text evidence="6">Required for 60S ribosomal subunit synthesis.</text>
</comment>
<accession>A0A4T0SIK6</accession>
<proteinExistence type="inferred from homology"/>